<dbReference type="InterPro" id="IPR000008">
    <property type="entry name" value="C2_dom"/>
</dbReference>
<dbReference type="Pfam" id="PF00168">
    <property type="entry name" value="C2"/>
    <property type="match status" value="1"/>
</dbReference>
<dbReference type="SMART" id="SM00239">
    <property type="entry name" value="C2"/>
    <property type="match status" value="1"/>
</dbReference>
<accession>A0A3P9HDN7</accession>
<dbReference type="SUPFAM" id="SSF49562">
    <property type="entry name" value="C2 domain (Calcium/lipid-binding domain, CaLB)"/>
    <property type="match status" value="1"/>
</dbReference>
<dbReference type="PROSITE" id="PS50004">
    <property type="entry name" value="C2"/>
    <property type="match status" value="1"/>
</dbReference>
<proteinExistence type="predicted"/>
<dbReference type="Proteomes" id="UP000265200">
    <property type="component" value="Chromosome 9"/>
</dbReference>
<dbReference type="Gene3D" id="2.60.40.150">
    <property type="entry name" value="C2 domain"/>
    <property type="match status" value="1"/>
</dbReference>
<name>A0A3P9HDN7_ORYLA</name>
<organism evidence="2 3">
    <name type="scientific">Oryzias latipes</name>
    <name type="common">Japanese rice fish</name>
    <name type="synonym">Japanese killifish</name>
    <dbReference type="NCBI Taxonomy" id="8090"/>
    <lineage>
        <taxon>Eukaryota</taxon>
        <taxon>Metazoa</taxon>
        <taxon>Chordata</taxon>
        <taxon>Craniata</taxon>
        <taxon>Vertebrata</taxon>
        <taxon>Euteleostomi</taxon>
        <taxon>Actinopterygii</taxon>
        <taxon>Neopterygii</taxon>
        <taxon>Teleostei</taxon>
        <taxon>Neoteleostei</taxon>
        <taxon>Acanthomorphata</taxon>
        <taxon>Ovalentaria</taxon>
        <taxon>Atherinomorphae</taxon>
        <taxon>Beloniformes</taxon>
        <taxon>Adrianichthyidae</taxon>
        <taxon>Oryziinae</taxon>
        <taxon>Oryzias</taxon>
    </lineage>
</organism>
<feature type="domain" description="C2" evidence="1">
    <location>
        <begin position="290"/>
        <end position="420"/>
    </location>
</feature>
<dbReference type="PANTHER" id="PTHR46291:SF9">
    <property type="entry name" value="C2 CALCIUM-DEPENDENT DOMAIN-CONTAINING PROTEIN 4C-LIKE"/>
    <property type="match status" value="1"/>
</dbReference>
<evidence type="ECO:0000313" key="3">
    <source>
        <dbReference type="Proteomes" id="UP000265200"/>
    </source>
</evidence>
<dbReference type="InterPro" id="IPR043549">
    <property type="entry name" value="C2C4C/C2C4D"/>
</dbReference>
<evidence type="ECO:0000313" key="2">
    <source>
        <dbReference type="Ensembl" id="ENSORLP00015005887.1"/>
    </source>
</evidence>
<protein>
    <recommendedName>
        <fullName evidence="1">C2 domain-containing protein</fullName>
    </recommendedName>
</protein>
<dbReference type="Ensembl" id="ENSORLT00015005197.1">
    <property type="protein sequence ID" value="ENSORLP00015005887.1"/>
    <property type="gene ID" value="ENSORLG00015006673.1"/>
</dbReference>
<reference evidence="2 3" key="2">
    <citation type="submission" date="2017-04" db="EMBL/GenBank/DDBJ databases">
        <title>CpG methylation of centromeres and impact of large insertions on vertebrate speciation.</title>
        <authorList>
            <person name="Ichikawa K."/>
            <person name="Yoshimura J."/>
            <person name="Morishita S."/>
        </authorList>
    </citation>
    <scope>NUCLEOTIDE SEQUENCE</scope>
    <source>
        <strain evidence="2 3">HSOK</strain>
    </source>
</reference>
<evidence type="ECO:0000259" key="1">
    <source>
        <dbReference type="PROSITE" id="PS50004"/>
    </source>
</evidence>
<dbReference type="InterPro" id="IPR035892">
    <property type="entry name" value="C2_domain_sf"/>
</dbReference>
<reference key="1">
    <citation type="journal article" date="2007" name="Nature">
        <title>The medaka draft genome and insights into vertebrate genome evolution.</title>
        <authorList>
            <person name="Kasahara M."/>
            <person name="Naruse K."/>
            <person name="Sasaki S."/>
            <person name="Nakatani Y."/>
            <person name="Qu W."/>
            <person name="Ahsan B."/>
            <person name="Yamada T."/>
            <person name="Nagayasu Y."/>
            <person name="Doi K."/>
            <person name="Kasai Y."/>
            <person name="Jindo T."/>
            <person name="Kobayashi D."/>
            <person name="Shimada A."/>
            <person name="Toyoda A."/>
            <person name="Kuroki Y."/>
            <person name="Fujiyama A."/>
            <person name="Sasaki T."/>
            <person name="Shimizu A."/>
            <person name="Asakawa S."/>
            <person name="Shimizu N."/>
            <person name="Hashimoto S."/>
            <person name="Yang J."/>
            <person name="Lee Y."/>
            <person name="Matsushima K."/>
            <person name="Sugano S."/>
            <person name="Sakaizumi M."/>
            <person name="Narita T."/>
            <person name="Ohishi K."/>
            <person name="Haga S."/>
            <person name="Ohta F."/>
            <person name="Nomoto H."/>
            <person name="Nogata K."/>
            <person name="Morishita T."/>
            <person name="Endo T."/>
            <person name="Shin-I T."/>
            <person name="Takeda H."/>
            <person name="Morishita S."/>
            <person name="Kohara Y."/>
        </authorList>
    </citation>
    <scope>NUCLEOTIDE SEQUENCE [LARGE SCALE GENOMIC DNA]</scope>
    <source>
        <strain>Hd-rR</strain>
    </source>
</reference>
<sequence length="420" mass="46884">MHSREIIMWILEKIRKSMESIPLEVNRYIVKSEEDIFSPNLHGNIITPGNIPEFCLPPRLCKKSSLPESEKASPNPLFRDQLRVRSTSSNSANTWDVKAKKDDAPVPWKATKKPLPFSAESYGLAGIYESPNTRRKESLFHSKSPIYILERNSAATTPNMAREVNSSKKVSSGFLPLISWKGLSEAASTESETPSSDDSSSLCSPCSARFSNSVPCKHGRLKETVSCPSLIDRKEVKGRWEEALCMTTSLCKGSSLGKNLFTLAPPVIFPLDVLHCQKRLQCEHVLPLQGRGQVRLSAEHMISSTSTFSGLATIRVRVVSVEGLWDPTECFAPDCAVNLCLTPGKQQQQESAIIRKCHNPVFNEDFFFTELRQEDLQMLNLKLKVVDKSAAGKLRRGKMIGLVSQPLSQLLPFLFVSREY</sequence>
<dbReference type="AlphaFoldDB" id="A0A3P9HDN7"/>
<dbReference type="PANTHER" id="PTHR46291">
    <property type="entry name" value="C2 DOMAIN-CONTAINING PROTEIN"/>
    <property type="match status" value="1"/>
</dbReference>
<reference evidence="2" key="4">
    <citation type="submission" date="2025-09" db="UniProtKB">
        <authorList>
            <consortium name="Ensembl"/>
        </authorList>
    </citation>
    <scope>IDENTIFICATION</scope>
    <source>
        <strain evidence="2">HSOK</strain>
    </source>
</reference>
<reference evidence="2" key="3">
    <citation type="submission" date="2025-08" db="UniProtKB">
        <authorList>
            <consortium name="Ensembl"/>
        </authorList>
    </citation>
    <scope>IDENTIFICATION</scope>
    <source>
        <strain evidence="2">HSOK</strain>
    </source>
</reference>